<evidence type="ECO:0000256" key="2">
    <source>
        <dbReference type="ARBA" id="ARBA00022475"/>
    </source>
</evidence>
<evidence type="ECO:0000256" key="1">
    <source>
        <dbReference type="ARBA" id="ARBA00004651"/>
    </source>
</evidence>
<dbReference type="CDD" id="cd16914">
    <property type="entry name" value="EcfT"/>
    <property type="match status" value="1"/>
</dbReference>
<keyword evidence="2" id="KW-1003">Cell membrane</keyword>
<feature type="transmembrane region" description="Helical" evidence="6">
    <location>
        <begin position="109"/>
        <end position="131"/>
    </location>
</feature>
<organism evidence="7 8">
    <name type="scientific">Clostridium fermenticellae</name>
    <dbReference type="NCBI Taxonomy" id="2068654"/>
    <lineage>
        <taxon>Bacteria</taxon>
        <taxon>Bacillati</taxon>
        <taxon>Bacillota</taxon>
        <taxon>Clostridia</taxon>
        <taxon>Eubacteriales</taxon>
        <taxon>Clostridiaceae</taxon>
        <taxon>Clostridium</taxon>
    </lineage>
</organism>
<gene>
    <name evidence="7" type="primary">cbiQ</name>
    <name evidence="7" type="ORF">D4Z93_11300</name>
</gene>
<dbReference type="OrthoDB" id="9815246at2"/>
<feature type="transmembrane region" description="Helical" evidence="6">
    <location>
        <begin position="70"/>
        <end position="97"/>
    </location>
</feature>
<keyword evidence="3 6" id="KW-0812">Transmembrane</keyword>
<dbReference type="GO" id="GO:0006824">
    <property type="term" value="P:cobalt ion transport"/>
    <property type="evidence" value="ECO:0007669"/>
    <property type="project" value="InterPro"/>
</dbReference>
<evidence type="ECO:0000256" key="5">
    <source>
        <dbReference type="ARBA" id="ARBA00023136"/>
    </source>
</evidence>
<dbReference type="InterPro" id="IPR012809">
    <property type="entry name" value="ECF_CbiQ"/>
</dbReference>
<proteinExistence type="predicted"/>
<keyword evidence="5 6" id="KW-0472">Membrane</keyword>
<evidence type="ECO:0000313" key="7">
    <source>
        <dbReference type="EMBL" id="AYD41078.1"/>
    </source>
</evidence>
<dbReference type="PANTHER" id="PTHR34857">
    <property type="entry name" value="SLL0384 PROTEIN"/>
    <property type="match status" value="1"/>
</dbReference>
<feature type="transmembrane region" description="Helical" evidence="6">
    <location>
        <begin position="26"/>
        <end position="58"/>
    </location>
</feature>
<dbReference type="GO" id="GO:0043190">
    <property type="term" value="C:ATP-binding cassette (ABC) transporter complex"/>
    <property type="evidence" value="ECO:0007669"/>
    <property type="project" value="InterPro"/>
</dbReference>
<feature type="transmembrane region" description="Helical" evidence="6">
    <location>
        <begin position="240"/>
        <end position="259"/>
    </location>
</feature>
<evidence type="ECO:0000256" key="6">
    <source>
        <dbReference type="SAM" id="Phobius"/>
    </source>
</evidence>
<dbReference type="NCBIfam" id="TIGR02454">
    <property type="entry name" value="ECF_T_CbiQ"/>
    <property type="match status" value="1"/>
</dbReference>
<dbReference type="AlphaFoldDB" id="A0A386H680"/>
<dbReference type="RefSeq" id="WP_119973615.1">
    <property type="nucleotide sequence ID" value="NZ_CP032416.1"/>
</dbReference>
<evidence type="ECO:0000256" key="4">
    <source>
        <dbReference type="ARBA" id="ARBA00022989"/>
    </source>
</evidence>
<accession>A0A386H680</accession>
<protein>
    <submittedName>
        <fullName evidence="7">Cobalt ECF transporter T component CbiQ</fullName>
    </submittedName>
</protein>
<sequence length="260" mass="29975">MEISPFKNISNRNSFLNNLDGRVKTILFLTSIVITTFLSHWYLITLLWILSLIGYYTLNIPWKKLFKRLIIPFGIAWIVFLSMLFTNGHTVLTYIPFGKHHLNIYVEGIMLGCLLFLRIVTAVTIACLLSFSTSMIEILETLRICKIPGIIIDLADMMYRYVFIIEETSRRMHMAQMSRMGYVGSWSRRIADTGKIACYVLIKSIDKSISIYNAMLSRGYSEDSVENLNYFNKHIPKFDLLISILALILLLILVVINIVL</sequence>
<comment type="subcellular location">
    <subcellularLocation>
        <location evidence="1">Cell membrane</location>
        <topology evidence="1">Multi-pass membrane protein</topology>
    </subcellularLocation>
</comment>
<dbReference type="InterPro" id="IPR003339">
    <property type="entry name" value="ABC/ECF_trnsptr_transmembrane"/>
</dbReference>
<keyword evidence="8" id="KW-1185">Reference proteome</keyword>
<evidence type="ECO:0000313" key="8">
    <source>
        <dbReference type="Proteomes" id="UP000266301"/>
    </source>
</evidence>
<evidence type="ECO:0000256" key="3">
    <source>
        <dbReference type="ARBA" id="ARBA00022692"/>
    </source>
</evidence>
<dbReference type="EMBL" id="CP032416">
    <property type="protein sequence ID" value="AYD41078.1"/>
    <property type="molecule type" value="Genomic_DNA"/>
</dbReference>
<dbReference type="PANTHER" id="PTHR34857:SF2">
    <property type="entry name" value="SLL0384 PROTEIN"/>
    <property type="match status" value="1"/>
</dbReference>
<dbReference type="Pfam" id="PF02361">
    <property type="entry name" value="CbiQ"/>
    <property type="match status" value="1"/>
</dbReference>
<dbReference type="Proteomes" id="UP000266301">
    <property type="component" value="Chromosome"/>
</dbReference>
<dbReference type="KEGG" id="cfer:D4Z93_11300"/>
<keyword evidence="4 6" id="KW-1133">Transmembrane helix</keyword>
<name>A0A386H680_9CLOT</name>
<dbReference type="InterPro" id="IPR051611">
    <property type="entry name" value="ECF_transporter_component"/>
</dbReference>
<reference evidence="7 8" key="1">
    <citation type="journal article" date="2019" name="Int. J. Syst. Evol. Microbiol.">
        <title>Clostridium fermenticellae sp. nov., isolated from the mud in a fermentation cellar for the production of the Chinese liquor, baijiu.</title>
        <authorList>
            <person name="Xu P.X."/>
            <person name="Chai L.J."/>
            <person name="Qiu T."/>
            <person name="Zhang X.J."/>
            <person name="Lu Z.M."/>
            <person name="Xiao C."/>
            <person name="Wang S.T."/>
            <person name="Shen C.H."/>
            <person name="Shi J.S."/>
            <person name="Xu Z.H."/>
        </authorList>
    </citation>
    <scope>NUCLEOTIDE SEQUENCE [LARGE SCALE GENOMIC DNA]</scope>
    <source>
        <strain evidence="7 8">JN500901</strain>
    </source>
</reference>